<evidence type="ECO:0000313" key="5">
    <source>
        <dbReference type="Proteomes" id="UP001165190"/>
    </source>
</evidence>
<dbReference type="InterPro" id="IPR008733">
    <property type="entry name" value="PEX11"/>
</dbReference>
<keyword evidence="2" id="KW-0576">Peroxisome</keyword>
<keyword evidence="5" id="KW-1185">Reference proteome</keyword>
<evidence type="ECO:0000256" key="3">
    <source>
        <dbReference type="ARBA" id="ARBA00046271"/>
    </source>
</evidence>
<dbReference type="Pfam" id="PF05648">
    <property type="entry name" value="PEX11"/>
    <property type="match status" value="1"/>
</dbReference>
<organism evidence="4 5">
    <name type="scientific">Hibiscus trionum</name>
    <name type="common">Flower of an hour</name>
    <dbReference type="NCBI Taxonomy" id="183268"/>
    <lineage>
        <taxon>Eukaryota</taxon>
        <taxon>Viridiplantae</taxon>
        <taxon>Streptophyta</taxon>
        <taxon>Embryophyta</taxon>
        <taxon>Tracheophyta</taxon>
        <taxon>Spermatophyta</taxon>
        <taxon>Magnoliopsida</taxon>
        <taxon>eudicotyledons</taxon>
        <taxon>Gunneridae</taxon>
        <taxon>Pentapetalae</taxon>
        <taxon>rosids</taxon>
        <taxon>malvids</taxon>
        <taxon>Malvales</taxon>
        <taxon>Malvaceae</taxon>
        <taxon>Malvoideae</taxon>
        <taxon>Hibiscus</taxon>
    </lineage>
</organism>
<accession>A0A9W7LZY0</accession>
<reference evidence="4" key="1">
    <citation type="submission" date="2023-05" db="EMBL/GenBank/DDBJ databases">
        <title>Genome and transcriptome analyses reveal genes involved in the formation of fine ridges on petal epidermal cells in Hibiscus trionum.</title>
        <authorList>
            <person name="Koshimizu S."/>
            <person name="Masuda S."/>
            <person name="Ishii T."/>
            <person name="Shirasu K."/>
            <person name="Hoshino A."/>
            <person name="Arita M."/>
        </authorList>
    </citation>
    <scope>NUCLEOTIDE SEQUENCE</scope>
    <source>
        <strain evidence="4">Hamamatsu line</strain>
    </source>
</reference>
<proteinExistence type="predicted"/>
<sequence length="101" mass="11403">MDSKLAPAQPQQSELKERDFLNHLEAYLAKLLKISRHATKIILASSVLPETVPLIRQLKRFESSVGLSRKAFRLGKFVQDVNALMNSHLDSKEDTFLSIIA</sequence>
<evidence type="ECO:0000256" key="1">
    <source>
        <dbReference type="ARBA" id="ARBA00023136"/>
    </source>
</evidence>
<evidence type="ECO:0000313" key="4">
    <source>
        <dbReference type="EMBL" id="GMI82503.1"/>
    </source>
</evidence>
<gene>
    <name evidence="4" type="ORF">HRI_001919600</name>
</gene>
<keyword evidence="1" id="KW-0472">Membrane</keyword>
<evidence type="ECO:0000256" key="2">
    <source>
        <dbReference type="ARBA" id="ARBA00023140"/>
    </source>
</evidence>
<dbReference type="Proteomes" id="UP001165190">
    <property type="component" value="Unassembled WGS sequence"/>
</dbReference>
<dbReference type="GO" id="GO:0016559">
    <property type="term" value="P:peroxisome fission"/>
    <property type="evidence" value="ECO:0007669"/>
    <property type="project" value="InterPro"/>
</dbReference>
<dbReference type="GO" id="GO:0005778">
    <property type="term" value="C:peroxisomal membrane"/>
    <property type="evidence" value="ECO:0007669"/>
    <property type="project" value="UniProtKB-SubCell"/>
</dbReference>
<comment type="caution">
    <text evidence="4">The sequence shown here is derived from an EMBL/GenBank/DDBJ whole genome shotgun (WGS) entry which is preliminary data.</text>
</comment>
<name>A0A9W7LZY0_HIBTR</name>
<dbReference type="AlphaFoldDB" id="A0A9W7LZY0"/>
<protein>
    <submittedName>
        <fullName evidence="4">Peroxin 11A</fullName>
    </submittedName>
</protein>
<comment type="subcellular location">
    <subcellularLocation>
        <location evidence="3">Peroxisome membrane</location>
    </subcellularLocation>
</comment>
<dbReference type="EMBL" id="BSYR01000019">
    <property type="protein sequence ID" value="GMI82503.1"/>
    <property type="molecule type" value="Genomic_DNA"/>
</dbReference>
<dbReference type="OrthoDB" id="411017at2759"/>